<protein>
    <recommendedName>
        <fullName evidence="1">Enoyl reductase (ER) domain-containing protein</fullName>
    </recommendedName>
</protein>
<dbReference type="Pfam" id="PF08240">
    <property type="entry name" value="ADH_N"/>
    <property type="match status" value="1"/>
</dbReference>
<dbReference type="InterPro" id="IPR036291">
    <property type="entry name" value="NAD(P)-bd_dom_sf"/>
</dbReference>
<dbReference type="Gene3D" id="3.90.180.10">
    <property type="entry name" value="Medium-chain alcohol dehydrogenases, catalytic domain"/>
    <property type="match status" value="1"/>
</dbReference>
<reference evidence="2 3" key="1">
    <citation type="submission" date="2016-07" db="EMBL/GenBank/DDBJ databases">
        <title>Multiple horizontal gene transfer events from other fungi enriched the ability of initially mycotrophic Trichoderma (Ascomycota) to feed on dead plant biomass.</title>
        <authorList>
            <consortium name="DOE Joint Genome Institute"/>
            <person name="Aerts A."/>
            <person name="Atanasova L."/>
            <person name="Chenthamara K."/>
            <person name="Zhang J."/>
            <person name="Grujic M."/>
            <person name="Henrissat B."/>
            <person name="Kuo A."/>
            <person name="Salamov A."/>
            <person name="Lipzen A."/>
            <person name="Labutti K."/>
            <person name="Barry K."/>
            <person name="Miao Y."/>
            <person name="Rahimi M.J."/>
            <person name="Shen Q."/>
            <person name="Grigoriev I.V."/>
            <person name="Kubicek C.P."/>
            <person name="Druzhinina I.S."/>
        </authorList>
    </citation>
    <scope>NUCLEOTIDE SEQUENCE [LARGE SCALE GENOMIC DNA]</scope>
    <source>
        <strain evidence="2 3">CBS 226.95</strain>
    </source>
</reference>
<dbReference type="InterPro" id="IPR011032">
    <property type="entry name" value="GroES-like_sf"/>
</dbReference>
<organism evidence="2 3">
    <name type="scientific">Trichoderma harzianum CBS 226.95</name>
    <dbReference type="NCBI Taxonomy" id="983964"/>
    <lineage>
        <taxon>Eukaryota</taxon>
        <taxon>Fungi</taxon>
        <taxon>Dikarya</taxon>
        <taxon>Ascomycota</taxon>
        <taxon>Pezizomycotina</taxon>
        <taxon>Sordariomycetes</taxon>
        <taxon>Hypocreomycetidae</taxon>
        <taxon>Hypocreales</taxon>
        <taxon>Hypocreaceae</taxon>
        <taxon>Trichoderma</taxon>
    </lineage>
</organism>
<dbReference type="SMART" id="SM00829">
    <property type="entry name" value="PKS_ER"/>
    <property type="match status" value="1"/>
</dbReference>
<dbReference type="Gene3D" id="3.40.50.720">
    <property type="entry name" value="NAD(P)-binding Rossmann-like Domain"/>
    <property type="match status" value="1"/>
</dbReference>
<keyword evidence="3" id="KW-1185">Reference proteome</keyword>
<dbReference type="GO" id="GO:0016491">
    <property type="term" value="F:oxidoreductase activity"/>
    <property type="evidence" value="ECO:0007669"/>
    <property type="project" value="InterPro"/>
</dbReference>
<dbReference type="PANTHER" id="PTHR45033">
    <property type="match status" value="1"/>
</dbReference>
<accession>A0A2T3ZU93</accession>
<dbReference type="InterPro" id="IPR020843">
    <property type="entry name" value="ER"/>
</dbReference>
<dbReference type="InterPro" id="IPR052711">
    <property type="entry name" value="Zinc_ADH-like"/>
</dbReference>
<dbReference type="STRING" id="983964.A0A2T3ZU93"/>
<evidence type="ECO:0000313" key="3">
    <source>
        <dbReference type="Proteomes" id="UP000241690"/>
    </source>
</evidence>
<dbReference type="SUPFAM" id="SSF50129">
    <property type="entry name" value="GroES-like"/>
    <property type="match status" value="1"/>
</dbReference>
<dbReference type="InterPro" id="IPR013149">
    <property type="entry name" value="ADH-like_C"/>
</dbReference>
<dbReference type="GeneID" id="36621489"/>
<sequence>MVETRKALRRAAFGHVEFCEEALPPRGPTDVLIRVRAVSLNWKDVALVDGRLPWPGITGGIVGTEFAGEVEWIGEKIRSLNVVGDRVVSLINLEDITGRETTWRALGHNVDGTLAEHIVLPEVAIVNIPDYLAWTEASMISCAGLTAWSALKMTSRLYGKTVLIEGTGGVSILALTLAAKAGAKVIVTSSSDEKLQRVKGLGAWHTINYKRYPDWESEVLKLTDGRGVDLVVEQGGAATLLKSVAAVGKGGQVSQVGLLTTESQGDLGELVNMLIMKACSIVGIRVGIKSDLEEFVEFLNATELTLTPCIDRIFQFDQAAEALDYLRSGKAFGKVVVEF</sequence>
<gene>
    <name evidence="2" type="ORF">M431DRAFT_155448</name>
</gene>
<dbReference type="Proteomes" id="UP000241690">
    <property type="component" value="Unassembled WGS sequence"/>
</dbReference>
<proteinExistence type="predicted"/>
<dbReference type="PANTHER" id="PTHR45033:SF2">
    <property type="entry name" value="ZINC-TYPE ALCOHOL DEHYDROGENASE-LIKE PROTEIN C1773.06C"/>
    <property type="match status" value="1"/>
</dbReference>
<feature type="domain" description="Enoyl reductase (ER)" evidence="1">
    <location>
        <begin position="11"/>
        <end position="337"/>
    </location>
</feature>
<dbReference type="InterPro" id="IPR013154">
    <property type="entry name" value="ADH-like_N"/>
</dbReference>
<dbReference type="EMBL" id="KZ679699">
    <property type="protein sequence ID" value="PTB48369.1"/>
    <property type="molecule type" value="Genomic_DNA"/>
</dbReference>
<dbReference type="RefSeq" id="XP_024768046.1">
    <property type="nucleotide sequence ID" value="XM_024912930.1"/>
</dbReference>
<dbReference type="Pfam" id="PF00107">
    <property type="entry name" value="ADH_zinc_N"/>
    <property type="match status" value="1"/>
</dbReference>
<dbReference type="CDD" id="cd08276">
    <property type="entry name" value="MDR7"/>
    <property type="match status" value="1"/>
</dbReference>
<evidence type="ECO:0000259" key="1">
    <source>
        <dbReference type="SMART" id="SM00829"/>
    </source>
</evidence>
<dbReference type="AlphaFoldDB" id="A0A2T3ZU93"/>
<name>A0A2T3ZU93_TRIHA</name>
<dbReference type="SUPFAM" id="SSF51735">
    <property type="entry name" value="NAD(P)-binding Rossmann-fold domains"/>
    <property type="match status" value="1"/>
</dbReference>
<evidence type="ECO:0000313" key="2">
    <source>
        <dbReference type="EMBL" id="PTB48369.1"/>
    </source>
</evidence>